<dbReference type="Proteomes" id="UP000422221">
    <property type="component" value="Unassembled WGS sequence"/>
</dbReference>
<evidence type="ECO:0000313" key="2">
    <source>
        <dbReference type="EMBL" id="KAA3768501.1"/>
    </source>
</evidence>
<dbReference type="Gene3D" id="3.40.50.1110">
    <property type="entry name" value="SGNH hydrolase"/>
    <property type="match status" value="1"/>
</dbReference>
<feature type="domain" description="SGNH hydrolase-type esterase" evidence="1">
    <location>
        <begin position="70"/>
        <end position="234"/>
    </location>
</feature>
<dbReference type="InterPro" id="IPR036514">
    <property type="entry name" value="SGNH_hydro_sf"/>
</dbReference>
<organism evidence="2 3">
    <name type="scientific">Bacteroides salyersiae</name>
    <dbReference type="NCBI Taxonomy" id="291644"/>
    <lineage>
        <taxon>Bacteria</taxon>
        <taxon>Pseudomonadati</taxon>
        <taxon>Bacteroidota</taxon>
        <taxon>Bacteroidia</taxon>
        <taxon>Bacteroidales</taxon>
        <taxon>Bacteroidaceae</taxon>
        <taxon>Bacteroides</taxon>
    </lineage>
</organism>
<sequence>MKTVVVYVSFWKRILTLFFIYVFCVSVSAQVSVNMKEEWYRRSLQNDYVTLPIKTMFEKIQLNKKLTIGVIGGSITAGARASDFYKTAYAPLVAEWFREKFPDVEVCFVNAGIGATNSVFGAHRVDQDLLTAKPDFVIVEFSVNDRDEMRAKSSYEGLIRKILKSEGKPAVLALGLMDMEGKSWQEYHVDVCNHYHIPFISYRDALYPEVESGNMLWSELAVDDVHPNDRGHKIIRNLVVDFLEKIYDGENLPAPLTQNRYEQAGMYPFTPMGNPDWQLTSRGWYTTHKGTPLTFNIKASMITIMFNRTVDRQKAANVYVLLDGKRQKLNTYFEDGWGDYMYPEVILDDTATREHVLSFEYDDKSGKEFLLHNIQIIP</sequence>
<name>A0A7J4XMF4_9BACE</name>
<dbReference type="PANTHER" id="PTHR34407">
    <property type="entry name" value="EXPRESSED PROTEIN"/>
    <property type="match status" value="1"/>
</dbReference>
<dbReference type="AlphaFoldDB" id="A0A7J4XMF4"/>
<evidence type="ECO:0000259" key="1">
    <source>
        <dbReference type="Pfam" id="PF13472"/>
    </source>
</evidence>
<dbReference type="GO" id="GO:0016788">
    <property type="term" value="F:hydrolase activity, acting on ester bonds"/>
    <property type="evidence" value="ECO:0007669"/>
    <property type="project" value="UniProtKB-ARBA"/>
</dbReference>
<protein>
    <submittedName>
        <fullName evidence="2">SGNH/GDSL hydrolase family protein</fullName>
    </submittedName>
</protein>
<reference evidence="2 3" key="1">
    <citation type="journal article" date="2019" name="Nat. Med.">
        <title>A library of human gut bacterial isolates paired with longitudinal multiomics data enables mechanistic microbiome research.</title>
        <authorList>
            <person name="Poyet M."/>
            <person name="Groussin M."/>
            <person name="Gibbons S.M."/>
            <person name="Avila-Pacheco J."/>
            <person name="Jiang X."/>
            <person name="Kearney S.M."/>
            <person name="Perrotta A.R."/>
            <person name="Berdy B."/>
            <person name="Zhao S."/>
            <person name="Lieberman T.D."/>
            <person name="Swanson P.K."/>
            <person name="Smith M."/>
            <person name="Roesemann S."/>
            <person name="Alexander J.E."/>
            <person name="Rich S.A."/>
            <person name="Livny J."/>
            <person name="Vlamakis H."/>
            <person name="Clish C."/>
            <person name="Bullock K."/>
            <person name="Deik A."/>
            <person name="Scott J."/>
            <person name="Pierce K.A."/>
            <person name="Xavier R.J."/>
            <person name="Alm E.J."/>
        </authorList>
    </citation>
    <scope>NUCLEOTIDE SEQUENCE [LARGE SCALE GENOMIC DNA]</scope>
    <source>
        <strain evidence="2 3">BIOML-A10</strain>
    </source>
</reference>
<evidence type="ECO:0000313" key="3">
    <source>
        <dbReference type="Proteomes" id="UP000422221"/>
    </source>
</evidence>
<dbReference type="InterPro" id="IPR013830">
    <property type="entry name" value="SGNH_hydro"/>
</dbReference>
<dbReference type="PANTHER" id="PTHR34407:SF1">
    <property type="entry name" value="SGNH HYDROLASE-TYPE ESTERASE DOMAIN-CONTAINING PROTEIN"/>
    <property type="match status" value="1"/>
</dbReference>
<comment type="caution">
    <text evidence="2">The sequence shown here is derived from an EMBL/GenBank/DDBJ whole genome shotgun (WGS) entry which is preliminary data.</text>
</comment>
<proteinExistence type="predicted"/>
<dbReference type="Pfam" id="PF13472">
    <property type="entry name" value="Lipase_GDSL_2"/>
    <property type="match status" value="1"/>
</dbReference>
<gene>
    <name evidence="2" type="ORF">F3F73_04155</name>
</gene>
<dbReference type="EMBL" id="VWMK01000003">
    <property type="protein sequence ID" value="KAA3768501.1"/>
    <property type="molecule type" value="Genomic_DNA"/>
</dbReference>
<keyword evidence="2" id="KW-0378">Hydrolase</keyword>
<accession>A0A7J4XMF4</accession>
<dbReference type="CDD" id="cd00229">
    <property type="entry name" value="SGNH_hydrolase"/>
    <property type="match status" value="1"/>
</dbReference>
<dbReference type="SUPFAM" id="SSF52266">
    <property type="entry name" value="SGNH hydrolase"/>
    <property type="match status" value="1"/>
</dbReference>